<proteinExistence type="inferred from homology"/>
<dbReference type="InterPro" id="IPR001544">
    <property type="entry name" value="Aminotrans_IV"/>
</dbReference>
<dbReference type="RefSeq" id="WP_377303863.1">
    <property type="nucleotide sequence ID" value="NZ_CP180191.1"/>
</dbReference>
<dbReference type="GO" id="GO:0008483">
    <property type="term" value="F:transaminase activity"/>
    <property type="evidence" value="ECO:0007669"/>
    <property type="project" value="UniProtKB-KW"/>
</dbReference>
<dbReference type="EMBL" id="JBHRTI010000004">
    <property type="protein sequence ID" value="MFC3148173.1"/>
    <property type="molecule type" value="Genomic_DNA"/>
</dbReference>
<keyword evidence="3" id="KW-1185">Reference proteome</keyword>
<protein>
    <submittedName>
        <fullName evidence="2">D-amino acid aminotransferase</fullName>
    </submittedName>
</protein>
<dbReference type="Gene3D" id="3.30.470.10">
    <property type="match status" value="1"/>
</dbReference>
<dbReference type="PANTHER" id="PTHR42743">
    <property type="entry name" value="AMINO-ACID AMINOTRANSFERASE"/>
    <property type="match status" value="1"/>
</dbReference>
<dbReference type="Proteomes" id="UP001595556">
    <property type="component" value="Unassembled WGS sequence"/>
</dbReference>
<reference evidence="3" key="1">
    <citation type="journal article" date="2019" name="Int. J. Syst. Evol. Microbiol.">
        <title>The Global Catalogue of Microorganisms (GCM) 10K type strain sequencing project: providing services to taxonomists for standard genome sequencing and annotation.</title>
        <authorList>
            <consortium name="The Broad Institute Genomics Platform"/>
            <consortium name="The Broad Institute Genome Sequencing Center for Infectious Disease"/>
            <person name="Wu L."/>
            <person name="Ma J."/>
        </authorList>
    </citation>
    <scope>NUCLEOTIDE SEQUENCE [LARGE SCALE GENOMIC DNA]</scope>
    <source>
        <strain evidence="3">KCTC 52168</strain>
    </source>
</reference>
<evidence type="ECO:0000256" key="1">
    <source>
        <dbReference type="ARBA" id="ARBA00009320"/>
    </source>
</evidence>
<keyword evidence="2" id="KW-0032">Aminotransferase</keyword>
<comment type="caution">
    <text evidence="2">The sequence shown here is derived from an EMBL/GenBank/DDBJ whole genome shotgun (WGS) entry which is preliminary data.</text>
</comment>
<dbReference type="InterPro" id="IPR043131">
    <property type="entry name" value="BCAT-like_N"/>
</dbReference>
<organism evidence="2 3">
    <name type="scientific">Piscinibacterium candidicorallinum</name>
    <dbReference type="NCBI Taxonomy" id="1793872"/>
    <lineage>
        <taxon>Bacteria</taxon>
        <taxon>Pseudomonadati</taxon>
        <taxon>Pseudomonadota</taxon>
        <taxon>Betaproteobacteria</taxon>
        <taxon>Burkholderiales</taxon>
        <taxon>Piscinibacterium</taxon>
    </lineage>
</organism>
<comment type="similarity">
    <text evidence="1">Belongs to the class-IV pyridoxal-phosphate-dependent aminotransferase family.</text>
</comment>
<sequence length="292" mass="32406">MWDSICYLNGEYLPLGDAKISVLDRGFIFGDGVYEVVPAYNRKPFCMEEHLARLKRSLDALSITNPHSDEEWKRIILRLIEQHPANDQFVYFQVTRGVAKRDHAFPKDVKPTLFAMTSPFAPPAGETLEKGVSVITTIDNRWLRCEIKSVALLGNVLKRQEAVEAGVIEVIMFRDGMLTEGSATNIYAVIGGKVIAPPRDNKILAGIRYGLMARLCDASGVPYEVRPVTKAEFLAADEMLMSSATKEVLPITTCDEQPVRGGKPGPVWQKLFLAYQAEKMKQCGTRAEAVAA</sequence>
<evidence type="ECO:0000313" key="3">
    <source>
        <dbReference type="Proteomes" id="UP001595556"/>
    </source>
</evidence>
<accession>A0ABV7H2N6</accession>
<dbReference type="InterPro" id="IPR050571">
    <property type="entry name" value="Class-IV_PLP-Dep_Aminotrnsfr"/>
</dbReference>
<dbReference type="Gene3D" id="3.20.10.10">
    <property type="entry name" value="D-amino Acid Aminotransferase, subunit A, domain 2"/>
    <property type="match status" value="1"/>
</dbReference>
<dbReference type="PANTHER" id="PTHR42743:SF10">
    <property type="entry name" value="D-ALANINE AMINOTRANSFERASE"/>
    <property type="match status" value="1"/>
</dbReference>
<dbReference type="SUPFAM" id="SSF56752">
    <property type="entry name" value="D-aminoacid aminotransferase-like PLP-dependent enzymes"/>
    <property type="match status" value="1"/>
</dbReference>
<gene>
    <name evidence="2" type="ORF">ACFOEN_11015</name>
</gene>
<dbReference type="CDD" id="cd01558">
    <property type="entry name" value="D-AAT_like"/>
    <property type="match status" value="1"/>
</dbReference>
<dbReference type="Pfam" id="PF01063">
    <property type="entry name" value="Aminotran_4"/>
    <property type="match status" value="1"/>
</dbReference>
<dbReference type="InterPro" id="IPR043132">
    <property type="entry name" value="BCAT-like_C"/>
</dbReference>
<evidence type="ECO:0000313" key="2">
    <source>
        <dbReference type="EMBL" id="MFC3148173.1"/>
    </source>
</evidence>
<keyword evidence="2" id="KW-0808">Transferase</keyword>
<dbReference type="InterPro" id="IPR036038">
    <property type="entry name" value="Aminotransferase-like"/>
</dbReference>
<name>A0ABV7H2N6_9BURK</name>